<dbReference type="EMBL" id="BARS01032468">
    <property type="protein sequence ID" value="GAG28009.1"/>
    <property type="molecule type" value="Genomic_DNA"/>
</dbReference>
<feature type="non-terminal residue" evidence="1">
    <location>
        <position position="1"/>
    </location>
</feature>
<reference evidence="1" key="1">
    <citation type="journal article" date="2014" name="Front. Microbiol.">
        <title>High frequency of phylogenetically diverse reductive dehalogenase-homologous genes in deep subseafloor sedimentary metagenomes.</title>
        <authorList>
            <person name="Kawai M."/>
            <person name="Futagami T."/>
            <person name="Toyoda A."/>
            <person name="Takaki Y."/>
            <person name="Nishi S."/>
            <person name="Hori S."/>
            <person name="Arai W."/>
            <person name="Tsubouchi T."/>
            <person name="Morono Y."/>
            <person name="Uchiyama I."/>
            <person name="Ito T."/>
            <person name="Fujiyama A."/>
            <person name="Inagaki F."/>
            <person name="Takami H."/>
        </authorList>
    </citation>
    <scope>NUCLEOTIDE SEQUENCE</scope>
    <source>
        <strain evidence="1">Expedition CK06-06</strain>
    </source>
</reference>
<dbReference type="AlphaFoldDB" id="X0WAS3"/>
<evidence type="ECO:0000313" key="1">
    <source>
        <dbReference type="EMBL" id="GAG28009.1"/>
    </source>
</evidence>
<sequence length="114" mass="13642">RKLHPKLLNLCEKYNMAVRVKRWIPSDYRKWNYKISELLLNKEYLDSLKTGKSNKTMMWAGLNLSNLEESILDVYKRGNLSKLKNFNQQIIDYVEPYLEKSKDLKLKTGIDRFL</sequence>
<proteinExistence type="predicted"/>
<accession>X0WAS3</accession>
<name>X0WAS3_9ZZZZ</name>
<comment type="caution">
    <text evidence="1">The sequence shown here is derived from an EMBL/GenBank/DDBJ whole genome shotgun (WGS) entry which is preliminary data.</text>
</comment>
<organism evidence="1">
    <name type="scientific">marine sediment metagenome</name>
    <dbReference type="NCBI Taxonomy" id="412755"/>
    <lineage>
        <taxon>unclassified sequences</taxon>
        <taxon>metagenomes</taxon>
        <taxon>ecological metagenomes</taxon>
    </lineage>
</organism>
<gene>
    <name evidence="1" type="ORF">S01H1_50390</name>
</gene>
<protein>
    <submittedName>
        <fullName evidence="1">Uncharacterized protein</fullName>
    </submittedName>
</protein>